<dbReference type="RefSeq" id="WP_260218327.1">
    <property type="nucleotide sequence ID" value="NZ_JAJAGO010000006.1"/>
</dbReference>
<feature type="region of interest" description="Disordered" evidence="1">
    <location>
        <begin position="1"/>
        <end position="21"/>
    </location>
</feature>
<keyword evidence="2" id="KW-0489">Methyltransferase</keyword>
<organism evidence="2 3">
    <name type="scientific">Streptomyces gossypii</name>
    <dbReference type="NCBI Taxonomy" id="2883101"/>
    <lineage>
        <taxon>Bacteria</taxon>
        <taxon>Bacillati</taxon>
        <taxon>Actinomycetota</taxon>
        <taxon>Actinomycetes</taxon>
        <taxon>Kitasatosporales</taxon>
        <taxon>Streptomycetaceae</taxon>
        <taxon>Streptomyces</taxon>
    </lineage>
</organism>
<dbReference type="Proteomes" id="UP001156389">
    <property type="component" value="Unassembled WGS sequence"/>
</dbReference>
<name>A0ABT2JSY7_9ACTN</name>
<dbReference type="InterPro" id="IPR029063">
    <property type="entry name" value="SAM-dependent_MTases_sf"/>
</dbReference>
<keyword evidence="3" id="KW-1185">Reference proteome</keyword>
<evidence type="ECO:0000313" key="2">
    <source>
        <dbReference type="EMBL" id="MCT2590999.1"/>
    </source>
</evidence>
<dbReference type="SUPFAM" id="SSF53335">
    <property type="entry name" value="S-adenosyl-L-methionine-dependent methyltransferases"/>
    <property type="match status" value="1"/>
</dbReference>
<gene>
    <name evidence="2" type="ORF">LHJ74_13950</name>
</gene>
<proteinExistence type="predicted"/>
<evidence type="ECO:0000256" key="1">
    <source>
        <dbReference type="SAM" id="MobiDB-lite"/>
    </source>
</evidence>
<dbReference type="InterPro" id="IPR006764">
    <property type="entry name" value="SAM_dep_MeTrfase_SAV2177_type"/>
</dbReference>
<dbReference type="Gene3D" id="3.40.50.150">
    <property type="entry name" value="Vaccinia Virus protein VP39"/>
    <property type="match status" value="1"/>
</dbReference>
<dbReference type="GO" id="GO:0008168">
    <property type="term" value="F:methyltransferase activity"/>
    <property type="evidence" value="ECO:0007669"/>
    <property type="project" value="UniProtKB-KW"/>
</dbReference>
<sequence>MNNPSQQDGGSAYGGNDLDSSRPHSARMYDYFLGGKDNYLPDRQAAGKVLAAWPSVMVGARTNRAFMHRATRLLAERGIRQFLDIGTGIPTRPNLHEVAQGVAPEARVVYADFDPIVLRQAQALLSSTAEGRTSYVQADVTDPATLLAAPELNETLDFSQPVALSLNALLHFVADEHRPYDIVQQLVGALAPGSYLSLSHVTTDADPETLGRVQEIYHSSGINGKLRTKPEVEEFFTGLELLEPGVEMAHRWRPSEDPEHQVVTGHVEDAEVSVWAGVARKP</sequence>
<dbReference type="GO" id="GO:0032259">
    <property type="term" value="P:methylation"/>
    <property type="evidence" value="ECO:0007669"/>
    <property type="project" value="UniProtKB-KW"/>
</dbReference>
<evidence type="ECO:0000313" key="3">
    <source>
        <dbReference type="Proteomes" id="UP001156389"/>
    </source>
</evidence>
<dbReference type="PIRSF" id="PIRSF017393">
    <property type="entry name" value="MTase_SAV2177"/>
    <property type="match status" value="1"/>
</dbReference>
<dbReference type="EMBL" id="JAJAGO010000006">
    <property type="protein sequence ID" value="MCT2590999.1"/>
    <property type="molecule type" value="Genomic_DNA"/>
</dbReference>
<protein>
    <submittedName>
        <fullName evidence="2">SAM-dependent methyltransferase</fullName>
    </submittedName>
</protein>
<reference evidence="2 3" key="1">
    <citation type="submission" date="2021-10" db="EMBL/GenBank/DDBJ databases">
        <title>Streptomyces gossypii sp. nov., isolated from soil collected from cotton field.</title>
        <authorList>
            <person name="Ge X."/>
            <person name="Chen X."/>
            <person name="Liu W."/>
        </authorList>
    </citation>
    <scope>NUCLEOTIDE SEQUENCE [LARGE SCALE GENOMIC DNA]</scope>
    <source>
        <strain evidence="2 3">N2-109</strain>
    </source>
</reference>
<comment type="caution">
    <text evidence="2">The sequence shown here is derived from an EMBL/GenBank/DDBJ whole genome shotgun (WGS) entry which is preliminary data.</text>
</comment>
<dbReference type="Pfam" id="PF04672">
    <property type="entry name" value="Methyltransf_19"/>
    <property type="match status" value="1"/>
</dbReference>
<accession>A0ABT2JSY7</accession>
<keyword evidence="2" id="KW-0808">Transferase</keyword>